<organism evidence="2 3">
    <name type="scientific">Rothia mucilaginosa (strain DY-18)</name>
    <name type="common">Stomatococcus mucilaginosus</name>
    <dbReference type="NCBI Taxonomy" id="680646"/>
    <lineage>
        <taxon>Bacteria</taxon>
        <taxon>Bacillati</taxon>
        <taxon>Actinomycetota</taxon>
        <taxon>Actinomycetes</taxon>
        <taxon>Micrococcales</taxon>
        <taxon>Micrococcaceae</taxon>
        <taxon>Rothia</taxon>
    </lineage>
</organism>
<accession>D2NSV9</accession>
<keyword evidence="3" id="KW-1185">Reference proteome</keyword>
<dbReference type="KEGG" id="rmu:RMDY18_09030"/>
<sequence>MLNMHDNIAEVQQNPTTRGTTLTADRLQVSLLTQSVLNLIRNSVHEALIVGRNHQEAINQTHRVGCIHSEQVRSLLLLRSAGGNAQSLNRGLCSSHIFLPCRQNTRRQHPQQGCIVHGLLRAKNHNQTNNDQGEQQHNPQPRQGGLLRRLQNLFSLLNSALRSRLISFLRSLSRRHRSRLGLSRLRLSGLGLAVFCGFLRLFSVLGNLFNQSSRLLGILTIHHALQQLLNLIRAQSNSRVAVHRIYGIPCGGAIQHAQVKTLRVHRTHAGGQLIGRLFSLSNLNGLFLNGSNLGLLRLSVRAVQLLNLRLIAHQVLVQLGFRLLLLDHGNDRDRRSHRVIHRGGAGRIHTILRDLFGTQNTQATGQRSRLVQLLLIVRLSVNLALRRQRRKTTLNSQNLRVNSVRMNHGAHVRNRLRGLTAAVRTQVLGNFFTVTGKTARTHHLSRRRHLNAVLGHVRLVEVRFVLAIGLRTRSFTHVFPHYSSIGVPAQTHPSRGASHHGTPSRRPSCTGRT</sequence>
<dbReference type="AlphaFoldDB" id="D2NSV9"/>
<evidence type="ECO:0000256" key="1">
    <source>
        <dbReference type="SAM" id="MobiDB-lite"/>
    </source>
</evidence>
<dbReference type="Proteomes" id="UP000001883">
    <property type="component" value="Chromosome"/>
</dbReference>
<gene>
    <name evidence="2" type="ordered locus">RMDY18_09030</name>
</gene>
<dbReference type="HOGENOM" id="CLU_530891_0_0_11"/>
<protein>
    <submittedName>
        <fullName evidence="2">Pseudouridylate synthase</fullName>
    </submittedName>
</protein>
<reference evidence="3" key="1">
    <citation type="submission" date="2009-07" db="EMBL/GenBank/DDBJ databases">
        <title>Complete genome sequence of Rothia mucilaginosa DJ.</title>
        <authorList>
            <person name="Yamane K."/>
            <person name="Nambu T."/>
            <person name="Mashimo C."/>
            <person name="Sugimori C."/>
            <person name="Yamanaka T."/>
            <person name="Leung K."/>
            <person name="Fukushima H."/>
        </authorList>
    </citation>
    <scope>NUCLEOTIDE SEQUENCE [LARGE SCALE GENOMIC DNA]</scope>
    <source>
        <strain evidence="3">DY-18</strain>
    </source>
</reference>
<feature type="region of interest" description="Disordered" evidence="1">
    <location>
        <begin position="489"/>
        <end position="513"/>
    </location>
</feature>
<name>D2NSV9_ROTMD</name>
<reference evidence="2 3" key="2">
    <citation type="journal article" date="2010" name="J Osaka Dent Univ">
        <title>Isolation and identification of Rothia mucilaginosa from persistent apical periodontitis lesions.</title>
        <authorList>
            <person name="Yamane K."/>
            <person name="Yoshida M."/>
            <person name="Fujihira T."/>
            <person name="Baba T."/>
            <person name="Tsuji N."/>
            <person name="Hayashi H."/>
            <person name="Sugimori C."/>
            <person name="Yamanaka T."/>
            <person name="Mashimo C."/>
            <person name="Nambu T."/>
            <person name="Kawai H."/>
            <person name="Fukushima H."/>
        </authorList>
    </citation>
    <scope>NUCLEOTIDE SEQUENCE [LARGE SCALE GENOMIC DNA]</scope>
    <source>
        <strain evidence="2 3">DY-18</strain>
    </source>
</reference>
<evidence type="ECO:0000313" key="2">
    <source>
        <dbReference type="EMBL" id="BAI64735.1"/>
    </source>
</evidence>
<evidence type="ECO:0000313" key="3">
    <source>
        <dbReference type="Proteomes" id="UP000001883"/>
    </source>
</evidence>
<dbReference type="EMBL" id="AP011540">
    <property type="protein sequence ID" value="BAI64735.1"/>
    <property type="molecule type" value="Genomic_DNA"/>
</dbReference>
<reference evidence="2 3" key="3">
    <citation type="journal article" date="2010" name="Sequencing">
        <title>Complete Genome Sequence of Rothia mucilaginosa DY-18: A Clinical Isolate with Dense Meshwork-Like Structures from a Persistent Apical Periodontitis Lesion.</title>
        <authorList>
            <person name="Yamane K."/>
            <person name="Nambu T."/>
            <person name="Yamanaka T."/>
            <person name="Mashimo C."/>
            <person name="Sugimori C."/>
            <person name="Leung K.-P."/>
            <person name="Fukushima H."/>
        </authorList>
    </citation>
    <scope>NUCLEOTIDE SEQUENCE [LARGE SCALE GENOMIC DNA]</scope>
    <source>
        <strain evidence="2 3">DY-18</strain>
    </source>
</reference>
<proteinExistence type="predicted"/>